<keyword evidence="2" id="KW-0805">Transcription regulation</keyword>
<dbReference type="Pfam" id="PF04542">
    <property type="entry name" value="Sigma70_r2"/>
    <property type="match status" value="1"/>
</dbReference>
<proteinExistence type="inferred from homology"/>
<evidence type="ECO:0000313" key="8">
    <source>
        <dbReference type="Proteomes" id="UP000270626"/>
    </source>
</evidence>
<dbReference type="InterPro" id="IPR007627">
    <property type="entry name" value="RNA_pol_sigma70_r2"/>
</dbReference>
<dbReference type="AlphaFoldDB" id="A0A495VJY1"/>
<dbReference type="NCBIfam" id="NF007232">
    <property type="entry name" value="PRK09651.1"/>
    <property type="match status" value="1"/>
</dbReference>
<organism evidence="7 8">
    <name type="scientific">Azonexus fungiphilus</name>
    <dbReference type="NCBI Taxonomy" id="146940"/>
    <lineage>
        <taxon>Bacteria</taxon>
        <taxon>Pseudomonadati</taxon>
        <taxon>Pseudomonadota</taxon>
        <taxon>Betaproteobacteria</taxon>
        <taxon>Rhodocyclales</taxon>
        <taxon>Azonexaceae</taxon>
        <taxon>Azonexus</taxon>
    </lineage>
</organism>
<dbReference type="GO" id="GO:0006352">
    <property type="term" value="P:DNA-templated transcription initiation"/>
    <property type="evidence" value="ECO:0007669"/>
    <property type="project" value="InterPro"/>
</dbReference>
<reference evidence="7 8" key="1">
    <citation type="submission" date="2018-10" db="EMBL/GenBank/DDBJ databases">
        <title>Genomic Encyclopedia of Type Strains, Phase IV (KMG-IV): sequencing the most valuable type-strain genomes for metagenomic binning, comparative biology and taxonomic classification.</title>
        <authorList>
            <person name="Goeker M."/>
        </authorList>
    </citation>
    <scope>NUCLEOTIDE SEQUENCE [LARGE SCALE GENOMIC DNA]</scope>
    <source>
        <strain evidence="7 8">DSM 23841</strain>
    </source>
</reference>
<dbReference type="InterPro" id="IPR013325">
    <property type="entry name" value="RNA_pol_sigma_r2"/>
</dbReference>
<dbReference type="EMBL" id="RBXP01000020">
    <property type="protein sequence ID" value="RKT49659.1"/>
    <property type="molecule type" value="Genomic_DNA"/>
</dbReference>
<evidence type="ECO:0000259" key="6">
    <source>
        <dbReference type="Pfam" id="PF08281"/>
    </source>
</evidence>
<dbReference type="GO" id="GO:0016987">
    <property type="term" value="F:sigma factor activity"/>
    <property type="evidence" value="ECO:0007669"/>
    <property type="project" value="UniProtKB-KW"/>
</dbReference>
<evidence type="ECO:0000256" key="3">
    <source>
        <dbReference type="ARBA" id="ARBA00023082"/>
    </source>
</evidence>
<dbReference type="InterPro" id="IPR013324">
    <property type="entry name" value="RNA_pol_sigma_r3/r4-like"/>
</dbReference>
<dbReference type="PANTHER" id="PTHR43133:SF63">
    <property type="entry name" value="RNA POLYMERASE SIGMA FACTOR FECI-RELATED"/>
    <property type="match status" value="1"/>
</dbReference>
<accession>A0A495VJY1</accession>
<evidence type="ECO:0000256" key="4">
    <source>
        <dbReference type="ARBA" id="ARBA00023163"/>
    </source>
</evidence>
<dbReference type="NCBIfam" id="TIGR02937">
    <property type="entry name" value="sigma70-ECF"/>
    <property type="match status" value="1"/>
</dbReference>
<feature type="domain" description="RNA polymerase sigma-70 region 2" evidence="5">
    <location>
        <begin position="13"/>
        <end position="78"/>
    </location>
</feature>
<dbReference type="SUPFAM" id="SSF88659">
    <property type="entry name" value="Sigma3 and sigma4 domains of RNA polymerase sigma factors"/>
    <property type="match status" value="1"/>
</dbReference>
<evidence type="ECO:0000313" key="7">
    <source>
        <dbReference type="EMBL" id="RKT49659.1"/>
    </source>
</evidence>
<dbReference type="RefSeq" id="WP_121459580.1">
    <property type="nucleotide sequence ID" value="NZ_RBXP01000020.1"/>
</dbReference>
<keyword evidence="3" id="KW-0731">Sigma factor</keyword>
<evidence type="ECO:0000259" key="5">
    <source>
        <dbReference type="Pfam" id="PF04542"/>
    </source>
</evidence>
<dbReference type="Pfam" id="PF08281">
    <property type="entry name" value="Sigma70_r4_2"/>
    <property type="match status" value="1"/>
</dbReference>
<keyword evidence="8" id="KW-1185">Reference proteome</keyword>
<comment type="caution">
    <text evidence="7">The sequence shown here is derived from an EMBL/GenBank/DDBJ whole genome shotgun (WGS) entry which is preliminary data.</text>
</comment>
<dbReference type="InterPro" id="IPR013249">
    <property type="entry name" value="RNA_pol_sigma70_r4_t2"/>
</dbReference>
<dbReference type="GO" id="GO:0003677">
    <property type="term" value="F:DNA binding"/>
    <property type="evidence" value="ECO:0007669"/>
    <property type="project" value="InterPro"/>
</dbReference>
<evidence type="ECO:0000256" key="2">
    <source>
        <dbReference type="ARBA" id="ARBA00023015"/>
    </source>
</evidence>
<dbReference type="Gene3D" id="1.10.10.10">
    <property type="entry name" value="Winged helix-like DNA-binding domain superfamily/Winged helix DNA-binding domain"/>
    <property type="match status" value="1"/>
</dbReference>
<dbReference type="InterPro" id="IPR039425">
    <property type="entry name" value="RNA_pol_sigma-70-like"/>
</dbReference>
<name>A0A495VJY1_9RHOO</name>
<dbReference type="InterPro" id="IPR036388">
    <property type="entry name" value="WH-like_DNA-bd_sf"/>
</dbReference>
<dbReference type="SUPFAM" id="SSF88946">
    <property type="entry name" value="Sigma2 domain of RNA polymerase sigma factors"/>
    <property type="match status" value="1"/>
</dbReference>
<dbReference type="Proteomes" id="UP000270626">
    <property type="component" value="Unassembled WGS sequence"/>
</dbReference>
<protein>
    <submittedName>
        <fullName evidence="7">RNA polymerase sigma-70 factor (ECF subfamily)</fullName>
    </submittedName>
</protein>
<feature type="domain" description="RNA polymerase sigma factor 70 region 4 type 2" evidence="6">
    <location>
        <begin position="109"/>
        <end position="161"/>
    </location>
</feature>
<dbReference type="OrthoDB" id="8654550at2"/>
<dbReference type="Gene3D" id="1.10.1740.10">
    <property type="match status" value="1"/>
</dbReference>
<dbReference type="InterPro" id="IPR014284">
    <property type="entry name" value="RNA_pol_sigma-70_dom"/>
</dbReference>
<keyword evidence="4" id="KW-0804">Transcription</keyword>
<dbReference type="PANTHER" id="PTHR43133">
    <property type="entry name" value="RNA POLYMERASE ECF-TYPE SIGMA FACTO"/>
    <property type="match status" value="1"/>
</dbReference>
<gene>
    <name evidence="7" type="ORF">DFR40_3325</name>
</gene>
<comment type="similarity">
    <text evidence="1">Belongs to the sigma-70 factor family. ECF subfamily.</text>
</comment>
<evidence type="ECO:0000256" key="1">
    <source>
        <dbReference type="ARBA" id="ARBA00010641"/>
    </source>
</evidence>
<sequence length="173" mass="19526">MNHATTPDDIACLYQAHHGWLRGWLRHKLGNPDDAADLAQDAFMRVLKARNASDIREPRNYLTTIAKGLIVDLFRRRALEAEYLAALAALPEPEWPSPETRALAVEALLEIDAMLAGLGSRVRQVFLLAQCDGLTYREIAERTQLALRTVNKYMATAMEHCCLYRLQHGKTAR</sequence>